<evidence type="ECO:0000256" key="9">
    <source>
        <dbReference type="ARBA" id="ARBA00023180"/>
    </source>
</evidence>
<keyword evidence="3" id="KW-1003">Cell membrane</keyword>
<proteinExistence type="predicted"/>
<dbReference type="PROSITE" id="PS50835">
    <property type="entry name" value="IG_LIKE"/>
    <property type="match status" value="2"/>
</dbReference>
<comment type="subcellular location">
    <subcellularLocation>
        <location evidence="1">Cell membrane</location>
    </subcellularLocation>
    <subcellularLocation>
        <location evidence="2">Secreted</location>
    </subcellularLocation>
</comment>
<evidence type="ECO:0000256" key="4">
    <source>
        <dbReference type="ARBA" id="ARBA00022525"/>
    </source>
</evidence>
<evidence type="ECO:0000256" key="5">
    <source>
        <dbReference type="ARBA" id="ARBA00022729"/>
    </source>
</evidence>
<dbReference type="GO" id="GO:0007165">
    <property type="term" value="P:signal transduction"/>
    <property type="evidence" value="ECO:0007669"/>
    <property type="project" value="TreeGrafter"/>
</dbReference>
<dbReference type="GO" id="GO:0005886">
    <property type="term" value="C:plasma membrane"/>
    <property type="evidence" value="ECO:0007669"/>
    <property type="project" value="UniProtKB-SubCell"/>
</dbReference>
<dbReference type="PANTHER" id="PTHR23192:SF85">
    <property type="entry name" value="GLIOMEDIN"/>
    <property type="match status" value="1"/>
</dbReference>
<evidence type="ECO:0000256" key="6">
    <source>
        <dbReference type="ARBA" id="ARBA00022737"/>
    </source>
</evidence>
<dbReference type="SMART" id="SM00408">
    <property type="entry name" value="IGc2"/>
    <property type="match status" value="2"/>
</dbReference>
<dbReference type="Pfam" id="PF01391">
    <property type="entry name" value="Collagen"/>
    <property type="match status" value="2"/>
</dbReference>
<keyword evidence="9" id="KW-0325">Glycoprotein</keyword>
<feature type="compositionally biased region" description="Basic and acidic residues" evidence="12">
    <location>
        <begin position="269"/>
        <end position="278"/>
    </location>
</feature>
<evidence type="ECO:0000256" key="8">
    <source>
        <dbReference type="ARBA" id="ARBA00023157"/>
    </source>
</evidence>
<keyword evidence="13" id="KW-1133">Transmembrane helix</keyword>
<evidence type="ECO:0000256" key="1">
    <source>
        <dbReference type="ARBA" id="ARBA00004236"/>
    </source>
</evidence>
<keyword evidence="7 13" id="KW-0472">Membrane</keyword>
<evidence type="ECO:0008006" key="17">
    <source>
        <dbReference type="Google" id="ProtNLM"/>
    </source>
</evidence>
<feature type="domain" description="Ig-like" evidence="14">
    <location>
        <begin position="436"/>
        <end position="532"/>
    </location>
</feature>
<keyword evidence="6" id="KW-0677">Repeat</keyword>
<dbReference type="Gene3D" id="2.60.40.10">
    <property type="entry name" value="Immunoglobulins"/>
    <property type="match status" value="2"/>
</dbReference>
<evidence type="ECO:0000256" key="10">
    <source>
        <dbReference type="ARBA" id="ARBA00023319"/>
    </source>
</evidence>
<dbReference type="Pfam" id="PF13927">
    <property type="entry name" value="Ig_3"/>
    <property type="match status" value="1"/>
</dbReference>
<dbReference type="GO" id="GO:0005615">
    <property type="term" value="C:extracellular space"/>
    <property type="evidence" value="ECO:0007669"/>
    <property type="project" value="TreeGrafter"/>
</dbReference>
<evidence type="ECO:0000313" key="16">
    <source>
        <dbReference type="EMBL" id="JAV97245.1"/>
    </source>
</evidence>
<accession>A0A1Y1NKT8</accession>
<evidence type="ECO:0000256" key="7">
    <source>
        <dbReference type="ARBA" id="ARBA00023136"/>
    </source>
</evidence>
<dbReference type="AlphaFoldDB" id="A0A1Y1NKT8"/>
<feature type="region of interest" description="Disordered" evidence="12">
    <location>
        <begin position="189"/>
        <end position="323"/>
    </location>
</feature>
<dbReference type="PANTHER" id="PTHR23192">
    <property type="entry name" value="OLFACTOMEDIN-RELATED"/>
    <property type="match status" value="1"/>
</dbReference>
<keyword evidence="5" id="KW-0732">Signal</keyword>
<evidence type="ECO:0000256" key="3">
    <source>
        <dbReference type="ARBA" id="ARBA00022475"/>
    </source>
</evidence>
<dbReference type="Pfam" id="PF02191">
    <property type="entry name" value="OLF"/>
    <property type="match status" value="1"/>
</dbReference>
<dbReference type="InterPro" id="IPR007110">
    <property type="entry name" value="Ig-like_dom"/>
</dbReference>
<dbReference type="InterPro" id="IPR050605">
    <property type="entry name" value="Olfactomedin-like_domain"/>
</dbReference>
<dbReference type="SMART" id="SM00409">
    <property type="entry name" value="IG"/>
    <property type="match status" value="2"/>
</dbReference>
<evidence type="ECO:0000256" key="2">
    <source>
        <dbReference type="ARBA" id="ARBA00004613"/>
    </source>
</evidence>
<dbReference type="InterPro" id="IPR008160">
    <property type="entry name" value="Collagen"/>
</dbReference>
<reference evidence="16" key="1">
    <citation type="journal article" date="2016" name="Sci. Rep.">
        <title>Molecular characterization of firefly nuptial gifts: a multi-omics approach sheds light on postcopulatory sexual selection.</title>
        <authorList>
            <person name="Al-Wathiqui N."/>
            <person name="Fallon T.R."/>
            <person name="South A."/>
            <person name="Weng J.K."/>
            <person name="Lewis S.M."/>
        </authorList>
    </citation>
    <scope>NUCLEOTIDE SEQUENCE</scope>
</reference>
<dbReference type="KEGG" id="ppyr:116172456"/>
<dbReference type="SMART" id="SM00284">
    <property type="entry name" value="OLF"/>
    <property type="match status" value="1"/>
</dbReference>
<sequence length="888" mass="99301">MSATETKPKPGETNLTAKLPYYQINPSYTVRVICCVVFIFLTEICLAHYIYRLIKSETNEEYVSKINFHQEFVNELRSAIVREEINRIIKEVNYYEQSARNFSRKKREALLIDEENLLNLPKDGPNVEFFSPKIRSELEAKDELERQKTGLKGAAPGGDSWVWLTSYSRIPMAAIQGFCSATKEYCPAGPPGPSGPRGNPGVKGDRGDTGFPGIPGPIGPRGYPGDTGEKGSMGRPGFDGRDGVPGEPGFDGKPGRNGHDGMPGINGRPGDRGKDGRNGTDGLPGLRGPQGPPGPQGPSGIAGPRGRTGKPGNHGTPGIPGITAWKTRVNGSSELLMAPSIAGNTYGASREPIIVYEGENIRLRCAATGVPKPHIEWRRTDGQLIFTGTYRAISIPGEALNLTQINRVHMGSYQCLADNGVPPQANHTFNLEIHFPPLIRIKNQVIGAALGSYAVLECEVEAFPESVRYWERADGRLLEHGEKYKILNNEERNGYKAKMVLNITRILPHDFTMYHCISKNERGITKGAFTVDEIDPTLATPPPILDGSNVAVFGVQPPEIVSLEQLCPPPPPCEKCTAIKHTSKSCTGSGFLFDLIYRWELRQYGTDRYPGFPSRNLDCELYAVGKPVYHGYINMIYGSWMKDSSPSNDADGEKYWITNEHEPSKLYEFDNKNVFRKSNATRTYKLEIPFQGNAHVIYNGSFYYQALGKPKIIRYFLNNESKMEIGVPKLNVTNENYLYKTENNYLDFSVDDNGLWVVFPVPDANNTAVMKIDISSMQIQYIWNISIDHHLVGEMFVVCGVLYAIDSVTERNTRIRFALDLYNNRLLDINLSFTNPFSRTTMVGYNHRNKELFSWDKGNQLTYPIRYNEIGNYTNRDDILEHNEFLNK</sequence>
<dbReference type="OrthoDB" id="8626508at2759"/>
<dbReference type="InterPro" id="IPR003598">
    <property type="entry name" value="Ig_sub2"/>
</dbReference>
<keyword evidence="10" id="KW-0393">Immunoglobulin domain</keyword>
<evidence type="ECO:0000256" key="13">
    <source>
        <dbReference type="SAM" id="Phobius"/>
    </source>
</evidence>
<evidence type="ECO:0000259" key="15">
    <source>
        <dbReference type="PROSITE" id="PS51132"/>
    </source>
</evidence>
<feature type="domain" description="Ig-like" evidence="14">
    <location>
        <begin position="339"/>
        <end position="428"/>
    </location>
</feature>
<dbReference type="FunFam" id="2.60.40.10:FF:000328">
    <property type="entry name" value="CLUMA_CG000981, isoform A"/>
    <property type="match status" value="1"/>
</dbReference>
<dbReference type="InterPro" id="IPR003599">
    <property type="entry name" value="Ig_sub"/>
</dbReference>
<keyword evidence="8" id="KW-1015">Disulfide bond</keyword>
<dbReference type="RefSeq" id="XP_031345536.1">
    <property type="nucleotide sequence ID" value="XM_031489676.1"/>
</dbReference>
<keyword evidence="4" id="KW-0964">Secreted</keyword>
<dbReference type="PROSITE" id="PS51132">
    <property type="entry name" value="OLF"/>
    <property type="match status" value="1"/>
</dbReference>
<protein>
    <recommendedName>
        <fullName evidence="17">Olfactomedin-like domain-containing protein</fullName>
    </recommendedName>
</protein>
<dbReference type="GeneID" id="116172456"/>
<dbReference type="SUPFAM" id="SSF48726">
    <property type="entry name" value="Immunoglobulin"/>
    <property type="match status" value="2"/>
</dbReference>
<name>A0A1Y1NKT8_PHOPY</name>
<dbReference type="EMBL" id="GEZM01002460">
    <property type="protein sequence ID" value="JAV97245.1"/>
    <property type="molecule type" value="Transcribed_RNA"/>
</dbReference>
<dbReference type="InterPro" id="IPR003112">
    <property type="entry name" value="Olfac-like_dom"/>
</dbReference>
<feature type="domain" description="Olfactomedin-like" evidence="15">
    <location>
        <begin position="618"/>
        <end position="869"/>
    </location>
</feature>
<evidence type="ECO:0000259" key="14">
    <source>
        <dbReference type="PROSITE" id="PS50835"/>
    </source>
</evidence>
<dbReference type="InterPro" id="IPR013783">
    <property type="entry name" value="Ig-like_fold"/>
</dbReference>
<dbReference type="InterPro" id="IPR036179">
    <property type="entry name" value="Ig-like_dom_sf"/>
</dbReference>
<organism evidence="16">
    <name type="scientific">Photinus pyralis</name>
    <name type="common">Common eastern firefly</name>
    <name type="synonym">Lampyris pyralis</name>
    <dbReference type="NCBI Taxonomy" id="7054"/>
    <lineage>
        <taxon>Eukaryota</taxon>
        <taxon>Metazoa</taxon>
        <taxon>Ecdysozoa</taxon>
        <taxon>Arthropoda</taxon>
        <taxon>Hexapoda</taxon>
        <taxon>Insecta</taxon>
        <taxon>Pterygota</taxon>
        <taxon>Neoptera</taxon>
        <taxon>Endopterygota</taxon>
        <taxon>Coleoptera</taxon>
        <taxon>Polyphaga</taxon>
        <taxon>Elateriformia</taxon>
        <taxon>Elateroidea</taxon>
        <taxon>Lampyridae</taxon>
        <taxon>Lampyrinae</taxon>
        <taxon>Photinus</taxon>
    </lineage>
</organism>
<evidence type="ECO:0000256" key="12">
    <source>
        <dbReference type="SAM" id="MobiDB-lite"/>
    </source>
</evidence>
<comment type="caution">
    <text evidence="11">Lacks conserved residue(s) required for the propagation of feature annotation.</text>
</comment>
<evidence type="ECO:0000256" key="11">
    <source>
        <dbReference type="PROSITE-ProRule" id="PRU00446"/>
    </source>
</evidence>
<keyword evidence="13" id="KW-0812">Transmembrane</keyword>
<feature type="transmembrane region" description="Helical" evidence="13">
    <location>
        <begin position="28"/>
        <end position="51"/>
    </location>
</feature>